<dbReference type="GO" id="GO:0005524">
    <property type="term" value="F:ATP binding"/>
    <property type="evidence" value="ECO:0007669"/>
    <property type="project" value="InterPro"/>
</dbReference>
<accession>A0A9Y1DIV3</accession>
<dbReference type="PANTHER" id="PTHR30153">
    <property type="entry name" value="REPLICATIVE DNA HELICASE DNAB"/>
    <property type="match status" value="1"/>
</dbReference>
<dbReference type="InterPro" id="IPR007694">
    <property type="entry name" value="DNA_helicase_DnaB-like_C"/>
</dbReference>
<dbReference type="InterPro" id="IPR027417">
    <property type="entry name" value="P-loop_NTPase"/>
</dbReference>
<gene>
    <name evidence="2" type="ORF">H1_32</name>
</gene>
<keyword evidence="2" id="KW-0067">ATP-binding</keyword>
<dbReference type="Proteomes" id="UP001232159">
    <property type="component" value="Segment"/>
</dbReference>
<dbReference type="EMBL" id="OP534061">
    <property type="protein sequence ID" value="UYE92452.1"/>
    <property type="molecule type" value="Genomic_DNA"/>
</dbReference>
<feature type="domain" description="SF4 helicase" evidence="1">
    <location>
        <begin position="207"/>
        <end position="435"/>
    </location>
</feature>
<protein>
    <submittedName>
        <fullName evidence="2">Helicase</fullName>
    </submittedName>
</protein>
<organism evidence="2 3">
    <name type="scientific">Enterococcus phage H1</name>
    <dbReference type="NCBI Taxonomy" id="2982918"/>
    <lineage>
        <taxon>Viruses</taxon>
        <taxon>Duplodnaviria</taxon>
        <taxon>Heunggongvirae</taxon>
        <taxon>Uroviricota</taxon>
        <taxon>Caudoviricetes</taxon>
    </lineage>
</organism>
<proteinExistence type="predicted"/>
<keyword evidence="2" id="KW-0547">Nucleotide-binding</keyword>
<dbReference type="GO" id="GO:0003678">
    <property type="term" value="F:DNA helicase activity"/>
    <property type="evidence" value="ECO:0007669"/>
    <property type="project" value="InterPro"/>
</dbReference>
<keyword evidence="2" id="KW-0347">Helicase</keyword>
<evidence type="ECO:0000313" key="2">
    <source>
        <dbReference type="EMBL" id="UYE92452.1"/>
    </source>
</evidence>
<evidence type="ECO:0000313" key="3">
    <source>
        <dbReference type="Proteomes" id="UP001232159"/>
    </source>
</evidence>
<dbReference type="PANTHER" id="PTHR30153:SF2">
    <property type="entry name" value="REPLICATIVE DNA HELICASE"/>
    <property type="match status" value="1"/>
</dbReference>
<keyword evidence="2" id="KW-0378">Hydrolase</keyword>
<dbReference type="Gene3D" id="3.40.50.300">
    <property type="entry name" value="P-loop containing nucleotide triphosphate hydrolases"/>
    <property type="match status" value="1"/>
</dbReference>
<dbReference type="SUPFAM" id="SSF52540">
    <property type="entry name" value="P-loop containing nucleoside triphosphate hydrolases"/>
    <property type="match status" value="1"/>
</dbReference>
<dbReference type="GO" id="GO:0006260">
    <property type="term" value="P:DNA replication"/>
    <property type="evidence" value="ECO:0007669"/>
    <property type="project" value="InterPro"/>
</dbReference>
<evidence type="ECO:0000259" key="1">
    <source>
        <dbReference type="Pfam" id="PF03796"/>
    </source>
</evidence>
<sequence length="531" mass="60281">MKYYRKDIANMLLGALYVQPTLFDHPKMAAVNEADFVDSLQKVSYAIMYNLYSMGHPKFSLGVIESYIQGRPQINTLFDEEIEIAEGKYARQGEYYFDKLSQVGDPTAFEPALDTIKKLTLLRSLEKNGVSVKQFYDWDTDNQELIAYQQNWFEHTSLKDMANEISDNIQHIMDTSASNVASESIQAGEGLLNLIDSFKEAPDFGSPSPIAMMDTITRGDRLGKFYLYSAPTGNGKSRIMMSRACYSAFPVIYDQHKQAWVDNGEAEGSLFISTELDSEECQTMALAFLTGIPEDIILDGKFDEDQERVLREGARIMSEAPLYFEIISDFSVTEIEATIRKYYREHDVKYFRFDYIHTSMKFLAEIASISNGMKLREDQVLFMLSTKLKDLANQLGIFIESGTQVNGDYLEGELNQNLLRGSKAIADRIDVGMIAVKIRPIDEQAVETFVSQGYFRPNYIISFYKVRRGKYAGVKLWCDVDLGTCRCKGLFITDSNNIPIGIDATSIKVQKAAEKNVKRRNQTVDDRKSAF</sequence>
<reference evidence="2" key="1">
    <citation type="submission" date="2022-09" db="EMBL/GenBank/DDBJ databases">
        <authorList>
            <person name="Murray E."/>
            <person name="Buttimer C."/>
            <person name="Hill C."/>
        </authorList>
    </citation>
    <scope>NUCLEOTIDE SEQUENCE</scope>
</reference>
<name>A0A9Y1DIV3_9CAUD</name>
<dbReference type="Pfam" id="PF03796">
    <property type="entry name" value="DnaB_C"/>
    <property type="match status" value="1"/>
</dbReference>
<keyword evidence="3" id="KW-1185">Reference proteome</keyword>